<proteinExistence type="predicted"/>
<dbReference type="RefSeq" id="WP_060327051.1">
    <property type="nucleotide sequence ID" value="NZ_LPIU01000020.1"/>
</dbReference>
<dbReference type="Proteomes" id="UP000062998">
    <property type="component" value="Unassembled WGS sequence"/>
</dbReference>
<evidence type="ECO:0000313" key="2">
    <source>
        <dbReference type="Proteomes" id="UP000062998"/>
    </source>
</evidence>
<protein>
    <submittedName>
        <fullName evidence="1">Uncharacterized protein</fullName>
    </submittedName>
</protein>
<evidence type="ECO:0000313" key="1">
    <source>
        <dbReference type="EMBL" id="KWD94545.1"/>
    </source>
</evidence>
<dbReference type="EMBL" id="LPIX01000097">
    <property type="protein sequence ID" value="KWD94545.1"/>
    <property type="molecule type" value="Genomic_DNA"/>
</dbReference>
<comment type="caution">
    <text evidence="1">The sequence shown here is derived from an EMBL/GenBank/DDBJ whole genome shotgun (WGS) entry which is preliminary data.</text>
</comment>
<accession>A0A119MEI0</accession>
<sequence>MTKAIRRRVDRLLHEYCAGAPAAAEHITNDVLEREVQMTLRFGTQAEISELLEIAEREMTRDGDEARVDEIHDAIEARATSGGLAWTRRRV</sequence>
<name>A0A119MEI0_9BURK</name>
<reference evidence="1 2" key="1">
    <citation type="submission" date="2015-11" db="EMBL/GenBank/DDBJ databases">
        <title>Expanding the genomic diversity of Burkholderia species for the development of highly accurate diagnostics.</title>
        <authorList>
            <person name="Sahl J."/>
            <person name="Keim P."/>
            <person name="Wagner D."/>
        </authorList>
    </citation>
    <scope>NUCLEOTIDE SEQUENCE [LARGE SCALE GENOMIC DNA]</scope>
    <source>
        <strain evidence="1 2">MSMB2167WGS</strain>
    </source>
</reference>
<dbReference type="AlphaFoldDB" id="A0A119MEI0"/>
<gene>
    <name evidence="1" type="ORF">WL73_25675</name>
</gene>
<organism evidence="1 2">
    <name type="scientific">Burkholderia ubonensis</name>
    <dbReference type="NCBI Taxonomy" id="101571"/>
    <lineage>
        <taxon>Bacteria</taxon>
        <taxon>Pseudomonadati</taxon>
        <taxon>Pseudomonadota</taxon>
        <taxon>Betaproteobacteria</taxon>
        <taxon>Burkholderiales</taxon>
        <taxon>Burkholderiaceae</taxon>
        <taxon>Burkholderia</taxon>
        <taxon>Burkholderia cepacia complex</taxon>
    </lineage>
</organism>